<dbReference type="PANTHER" id="PTHR43711">
    <property type="entry name" value="TWO-COMPONENT HISTIDINE KINASE"/>
    <property type="match status" value="1"/>
</dbReference>
<name>A0ABD5S1U7_9EURY</name>
<evidence type="ECO:0000256" key="2">
    <source>
        <dbReference type="ARBA" id="ARBA00012438"/>
    </source>
</evidence>
<protein>
    <recommendedName>
        <fullName evidence="2">histidine kinase</fullName>
        <ecNumber evidence="2">2.7.13.3</ecNumber>
    </recommendedName>
</protein>
<dbReference type="InterPro" id="IPR005467">
    <property type="entry name" value="His_kinase_dom"/>
</dbReference>
<evidence type="ECO:0000256" key="3">
    <source>
        <dbReference type="ARBA" id="ARBA00022679"/>
    </source>
</evidence>
<dbReference type="EC" id="2.7.13.3" evidence="2"/>
<organism evidence="7 8">
    <name type="scientific">Halobium palmae</name>
    <dbReference type="NCBI Taxonomy" id="1776492"/>
    <lineage>
        <taxon>Archaea</taxon>
        <taxon>Methanobacteriati</taxon>
        <taxon>Methanobacteriota</taxon>
        <taxon>Stenosarchaea group</taxon>
        <taxon>Halobacteria</taxon>
        <taxon>Halobacteriales</taxon>
        <taxon>Haloferacaceae</taxon>
        <taxon>Halobium</taxon>
    </lineage>
</organism>
<dbReference type="AlphaFoldDB" id="A0ABD5S1U7"/>
<comment type="caution">
    <text evidence="7">The sequence shown here is derived from an EMBL/GenBank/DDBJ whole genome shotgun (WGS) entry which is preliminary data.</text>
</comment>
<dbReference type="InterPro" id="IPR004358">
    <property type="entry name" value="Sig_transdc_His_kin-like_C"/>
</dbReference>
<evidence type="ECO:0000313" key="7">
    <source>
        <dbReference type="EMBL" id="MFC6725128.1"/>
    </source>
</evidence>
<evidence type="ECO:0000259" key="6">
    <source>
        <dbReference type="PROSITE" id="PS50109"/>
    </source>
</evidence>
<proteinExistence type="predicted"/>
<dbReference type="SUPFAM" id="SSF55874">
    <property type="entry name" value="ATPase domain of HSP90 chaperone/DNA topoisomerase II/histidine kinase"/>
    <property type="match status" value="1"/>
</dbReference>
<dbReference type="InterPro" id="IPR050736">
    <property type="entry name" value="Sensor_HK_Regulatory"/>
</dbReference>
<keyword evidence="5" id="KW-0902">Two-component regulatory system</keyword>
<accession>A0ABD5S1U7</accession>
<evidence type="ECO:0000313" key="8">
    <source>
        <dbReference type="Proteomes" id="UP001596328"/>
    </source>
</evidence>
<keyword evidence="8" id="KW-1185">Reference proteome</keyword>
<dbReference type="InterPro" id="IPR036890">
    <property type="entry name" value="HATPase_C_sf"/>
</dbReference>
<dbReference type="Pfam" id="PF02518">
    <property type="entry name" value="HATPase_c"/>
    <property type="match status" value="1"/>
</dbReference>
<dbReference type="GO" id="GO:0004673">
    <property type="term" value="F:protein histidine kinase activity"/>
    <property type="evidence" value="ECO:0007669"/>
    <property type="project" value="UniProtKB-EC"/>
</dbReference>
<dbReference type="EMBL" id="JBHSWU010000397">
    <property type="protein sequence ID" value="MFC6725128.1"/>
    <property type="molecule type" value="Genomic_DNA"/>
</dbReference>
<keyword evidence="3" id="KW-0808">Transferase</keyword>
<dbReference type="SMART" id="SM00387">
    <property type="entry name" value="HATPase_c"/>
    <property type="match status" value="1"/>
</dbReference>
<dbReference type="PRINTS" id="PR00344">
    <property type="entry name" value="BCTRLSENSOR"/>
</dbReference>
<evidence type="ECO:0000256" key="1">
    <source>
        <dbReference type="ARBA" id="ARBA00000085"/>
    </source>
</evidence>
<dbReference type="PROSITE" id="PS50109">
    <property type="entry name" value="HIS_KIN"/>
    <property type="match status" value="1"/>
</dbReference>
<reference evidence="7 8" key="1">
    <citation type="journal article" date="2019" name="Int. J. Syst. Evol. Microbiol.">
        <title>The Global Catalogue of Microorganisms (GCM) 10K type strain sequencing project: providing services to taxonomists for standard genome sequencing and annotation.</title>
        <authorList>
            <consortium name="The Broad Institute Genomics Platform"/>
            <consortium name="The Broad Institute Genome Sequencing Center for Infectious Disease"/>
            <person name="Wu L."/>
            <person name="Ma J."/>
        </authorList>
    </citation>
    <scope>NUCLEOTIDE SEQUENCE [LARGE SCALE GENOMIC DNA]</scope>
    <source>
        <strain evidence="7 8">NBRC 111368</strain>
    </source>
</reference>
<comment type="catalytic activity">
    <reaction evidence="1">
        <text>ATP + protein L-histidine = ADP + protein N-phospho-L-histidine.</text>
        <dbReference type="EC" id="2.7.13.3"/>
    </reaction>
</comment>
<keyword evidence="4 7" id="KW-0418">Kinase</keyword>
<gene>
    <name evidence="7" type="ORF">ACFQE1_12240</name>
</gene>
<evidence type="ECO:0000256" key="4">
    <source>
        <dbReference type="ARBA" id="ARBA00022777"/>
    </source>
</evidence>
<dbReference type="PANTHER" id="PTHR43711:SF1">
    <property type="entry name" value="HISTIDINE KINASE 1"/>
    <property type="match status" value="1"/>
</dbReference>
<dbReference type="Proteomes" id="UP001596328">
    <property type="component" value="Unassembled WGS sequence"/>
</dbReference>
<feature type="domain" description="Histidine kinase" evidence="6">
    <location>
        <begin position="38"/>
        <end position="142"/>
    </location>
</feature>
<dbReference type="InterPro" id="IPR003594">
    <property type="entry name" value="HATPase_dom"/>
</dbReference>
<sequence length="149" mass="16315">MKNTAVRRRRNEREAARNAWEMVRHEGATLDVSTRAVVDADEGRLRRLFENLFRNAVEHGGSSVTVTVTETPTGFAVEDDGPGFDSDRPERLFDPGVSGNEDGSGFGLYIVRTIAESHGWEVRPGPSPAGGARFEFVLDPVGDADLDIE</sequence>
<evidence type="ECO:0000256" key="5">
    <source>
        <dbReference type="ARBA" id="ARBA00023012"/>
    </source>
</evidence>
<dbReference type="GO" id="GO:0000160">
    <property type="term" value="P:phosphorelay signal transduction system"/>
    <property type="evidence" value="ECO:0007669"/>
    <property type="project" value="UniProtKB-KW"/>
</dbReference>
<dbReference type="Gene3D" id="3.30.565.10">
    <property type="entry name" value="Histidine kinase-like ATPase, C-terminal domain"/>
    <property type="match status" value="1"/>
</dbReference>